<dbReference type="Gene3D" id="2.60.120.10">
    <property type="entry name" value="Jelly Rolls"/>
    <property type="match status" value="1"/>
</dbReference>
<dbReference type="SUPFAM" id="SSF51182">
    <property type="entry name" value="RmlC-like cupins"/>
    <property type="match status" value="1"/>
</dbReference>
<dbReference type="CDD" id="cd20292">
    <property type="entry name" value="cupin_QdtA-like"/>
    <property type="match status" value="1"/>
</dbReference>
<dbReference type="InterPro" id="IPR008894">
    <property type="entry name" value="QdtA_cupin_dom"/>
</dbReference>
<dbReference type="EMBL" id="RQJO01000017">
    <property type="protein sequence ID" value="RRA97685.1"/>
    <property type="molecule type" value="Genomic_DNA"/>
</dbReference>
<dbReference type="RefSeq" id="WP_124879550.1">
    <property type="nucleotide sequence ID" value="NZ_RQJO01000017.1"/>
</dbReference>
<dbReference type="Pfam" id="PF05523">
    <property type="entry name" value="FdtA"/>
    <property type="match status" value="1"/>
</dbReference>
<reference evidence="2 3" key="1">
    <citation type="submission" date="2018-11" db="EMBL/GenBank/DDBJ databases">
        <authorList>
            <person name="Zhou Z."/>
            <person name="Wang G."/>
        </authorList>
    </citation>
    <scope>NUCLEOTIDE SEQUENCE [LARGE SCALE GENOMIC DNA]</scope>
    <source>
        <strain evidence="2 3">KCTC52004</strain>
    </source>
</reference>
<accession>A0A3P1B9F2</accession>
<organism evidence="2 3">
    <name type="scientific">Larkinella rosea</name>
    <dbReference type="NCBI Taxonomy" id="2025312"/>
    <lineage>
        <taxon>Bacteria</taxon>
        <taxon>Pseudomonadati</taxon>
        <taxon>Bacteroidota</taxon>
        <taxon>Cytophagia</taxon>
        <taxon>Cytophagales</taxon>
        <taxon>Spirosomataceae</taxon>
        <taxon>Larkinella</taxon>
    </lineage>
</organism>
<evidence type="ECO:0000313" key="3">
    <source>
        <dbReference type="Proteomes" id="UP000271925"/>
    </source>
</evidence>
<sequence length="121" mass="14256">MAQLLKLDTFTAESGDLTVFEKLMPGFIKRFFYVYETDEPERFGYRHRTAWHALICLNGSCRMYTNDGADESFFVLDNPQKCLIVEPKDWYQIDQFSPGGVLLVMSNDYYHPEDIIYEKYP</sequence>
<evidence type="ECO:0000313" key="2">
    <source>
        <dbReference type="EMBL" id="RRA97685.1"/>
    </source>
</evidence>
<dbReference type="InterPro" id="IPR014710">
    <property type="entry name" value="RmlC-like_jellyroll"/>
</dbReference>
<protein>
    <submittedName>
        <fullName evidence="2">WxcM-like domain-containing protein</fullName>
    </submittedName>
</protein>
<evidence type="ECO:0000259" key="1">
    <source>
        <dbReference type="Pfam" id="PF05523"/>
    </source>
</evidence>
<comment type="caution">
    <text evidence="2">The sequence shown here is derived from an EMBL/GenBank/DDBJ whole genome shotgun (WGS) entry which is preliminary data.</text>
</comment>
<dbReference type="Proteomes" id="UP000271925">
    <property type="component" value="Unassembled WGS sequence"/>
</dbReference>
<dbReference type="AlphaFoldDB" id="A0A3P1B9F2"/>
<keyword evidence="3" id="KW-1185">Reference proteome</keyword>
<dbReference type="InterPro" id="IPR011051">
    <property type="entry name" value="RmlC_Cupin_sf"/>
</dbReference>
<proteinExistence type="predicted"/>
<dbReference type="OrthoDB" id="9795513at2"/>
<gene>
    <name evidence="2" type="ORF">EHT25_32080</name>
</gene>
<name>A0A3P1B9F2_9BACT</name>
<feature type="domain" description="Sugar 3,4-ketoisomerase QdtA cupin" evidence="1">
    <location>
        <begin position="3"/>
        <end position="118"/>
    </location>
</feature>